<evidence type="ECO:0008006" key="4">
    <source>
        <dbReference type="Google" id="ProtNLM"/>
    </source>
</evidence>
<evidence type="ECO:0000256" key="1">
    <source>
        <dbReference type="SAM" id="MobiDB-lite"/>
    </source>
</evidence>
<dbReference type="EMBL" id="JBJQND010000015">
    <property type="protein sequence ID" value="KAL3852168.1"/>
    <property type="molecule type" value="Genomic_DNA"/>
</dbReference>
<keyword evidence="3" id="KW-1185">Reference proteome</keyword>
<organism evidence="2 3">
    <name type="scientific">Sinanodonta woodiana</name>
    <name type="common">Chinese pond mussel</name>
    <name type="synonym">Anodonta woodiana</name>
    <dbReference type="NCBI Taxonomy" id="1069815"/>
    <lineage>
        <taxon>Eukaryota</taxon>
        <taxon>Metazoa</taxon>
        <taxon>Spiralia</taxon>
        <taxon>Lophotrochozoa</taxon>
        <taxon>Mollusca</taxon>
        <taxon>Bivalvia</taxon>
        <taxon>Autobranchia</taxon>
        <taxon>Heteroconchia</taxon>
        <taxon>Palaeoheterodonta</taxon>
        <taxon>Unionida</taxon>
        <taxon>Unionoidea</taxon>
        <taxon>Unionidae</taxon>
        <taxon>Unioninae</taxon>
        <taxon>Sinanodonta</taxon>
    </lineage>
</organism>
<protein>
    <recommendedName>
        <fullName evidence="4">MICOS complex subunit MIC19</fullName>
    </recommendedName>
</protein>
<evidence type="ECO:0000313" key="3">
    <source>
        <dbReference type="Proteomes" id="UP001634394"/>
    </source>
</evidence>
<dbReference type="Proteomes" id="UP001634394">
    <property type="component" value="Unassembled WGS sequence"/>
</dbReference>
<gene>
    <name evidence="2" type="ORF">ACJMK2_015843</name>
</gene>
<proteinExistence type="predicted"/>
<feature type="region of interest" description="Disordered" evidence="1">
    <location>
        <begin position="29"/>
        <end position="52"/>
    </location>
</feature>
<evidence type="ECO:0000313" key="2">
    <source>
        <dbReference type="EMBL" id="KAL3852168.1"/>
    </source>
</evidence>
<dbReference type="AlphaFoldDB" id="A0ABD3UVG8"/>
<accession>A0ABD3UVG8</accession>
<comment type="caution">
    <text evidence="2">The sequence shown here is derived from an EMBL/GenBank/DDBJ whole genome shotgun (WGS) entry which is preliminary data.</text>
</comment>
<reference evidence="2 3" key="1">
    <citation type="submission" date="2024-11" db="EMBL/GenBank/DDBJ databases">
        <title>Chromosome-level genome assembly of the freshwater bivalve Anodonta woodiana.</title>
        <authorList>
            <person name="Chen X."/>
        </authorList>
    </citation>
    <scope>NUCLEOTIDE SEQUENCE [LARGE SCALE GENOMIC DNA]</scope>
    <source>
        <strain evidence="2">MN2024</strain>
        <tissue evidence="2">Gills</tissue>
    </source>
</reference>
<sequence>MGGNQSTRSVTVTELDGVVKVTESVSKRLMGESAAQGTRRVPSPRLQPRTEATSAELEAYYQRLKQVEEKSETLKRVSLEEFSRAVQEVEQKFLKQTGSPVAQDLQQEVFDCYQANPKQTLHCSEVVKKFSACVETARQNALKMRG</sequence>
<dbReference type="PANTHER" id="PTHR21588">
    <property type="entry name" value="COILED-COIL-HELIX-COILED-COIL-HELIX DOMAIN CONTAINING 6"/>
    <property type="match status" value="1"/>
</dbReference>
<name>A0ABD3UVG8_SINWO</name>
<dbReference type="PANTHER" id="PTHR21588:SF18">
    <property type="entry name" value="MICOS COMPLEX SUBUNIT MIC19"/>
    <property type="match status" value="1"/>
</dbReference>
<dbReference type="InterPro" id="IPR052632">
    <property type="entry name" value="MICOS_subunit_Mic19"/>
</dbReference>